<dbReference type="PANTHER" id="PTHR30146:SF138">
    <property type="entry name" value="TRANSCRIPTIONAL REGULATORY PROTEIN"/>
    <property type="match status" value="1"/>
</dbReference>
<keyword evidence="2" id="KW-0238">DNA-binding</keyword>
<dbReference type="PANTHER" id="PTHR30146">
    <property type="entry name" value="LACI-RELATED TRANSCRIPTIONAL REPRESSOR"/>
    <property type="match status" value="1"/>
</dbReference>
<reference evidence="5 6" key="1">
    <citation type="submission" date="2019-11" db="EMBL/GenBank/DDBJ databases">
        <authorList>
            <person name="Criscuolo A."/>
        </authorList>
    </citation>
    <scope>NUCLEOTIDE SEQUENCE [LARGE SCALE GENOMIC DNA]</scope>
    <source>
        <strain evidence="5">CIP111667</strain>
    </source>
</reference>
<dbReference type="SUPFAM" id="SSF53822">
    <property type="entry name" value="Periplasmic binding protein-like I"/>
    <property type="match status" value="1"/>
</dbReference>
<feature type="domain" description="HTH lacI-type" evidence="4">
    <location>
        <begin position="5"/>
        <end position="60"/>
    </location>
</feature>
<evidence type="ECO:0000313" key="5">
    <source>
        <dbReference type="EMBL" id="VZO37069.1"/>
    </source>
</evidence>
<protein>
    <submittedName>
        <fullName evidence="5">HTH-type transcriptional repressor CytR</fullName>
    </submittedName>
</protein>
<dbReference type="Pfam" id="PF00356">
    <property type="entry name" value="LacI"/>
    <property type="match status" value="1"/>
</dbReference>
<dbReference type="GO" id="GO:0003700">
    <property type="term" value="F:DNA-binding transcription factor activity"/>
    <property type="evidence" value="ECO:0007669"/>
    <property type="project" value="TreeGrafter"/>
</dbReference>
<sequence>MTTRATLTDVARAAGVSISTASLAFSGAGPISAATKAKVLAAAADLGYSGPNPVARSLRRGRSGVIGVVVRKDLRQNFRDPVAIQTLDGVATTLGESDLGMLLVPTDDASGQAPDLLRHAAMDAAILLNGAAAGAPSVRVLRDRAVPAVHVDMAVRGSVSIRVTDAAGMRAVAEHLRGLGHDVVGVVTLPWGPRVEPGPLDPARPGRSTAPYTAARWAGLLEGGVLPSAAQVARGSWVEEGIRAGHALLDATPRPTALVGFSDLLAAGLLLAARERGLRVPQDVSIAGFDGVDLPWLGEDVLTTVTQPIQEKGRLAAAAAIALAAGGRARSAVLAVELRPGTTTGPAPA</sequence>
<evidence type="ECO:0000256" key="3">
    <source>
        <dbReference type="ARBA" id="ARBA00023163"/>
    </source>
</evidence>
<dbReference type="InterPro" id="IPR046335">
    <property type="entry name" value="LacI/GalR-like_sensor"/>
</dbReference>
<dbReference type="GO" id="GO:0000976">
    <property type="term" value="F:transcription cis-regulatory region binding"/>
    <property type="evidence" value="ECO:0007669"/>
    <property type="project" value="TreeGrafter"/>
</dbReference>
<dbReference type="InterPro" id="IPR010982">
    <property type="entry name" value="Lambda_DNA-bd_dom_sf"/>
</dbReference>
<dbReference type="Proteomes" id="UP000419743">
    <property type="component" value="Unassembled WGS sequence"/>
</dbReference>
<dbReference type="Gene3D" id="1.10.260.40">
    <property type="entry name" value="lambda repressor-like DNA-binding domains"/>
    <property type="match status" value="1"/>
</dbReference>
<dbReference type="AlphaFoldDB" id="A0A7M4DJ70"/>
<proteinExistence type="predicted"/>
<dbReference type="CDD" id="cd01392">
    <property type="entry name" value="HTH_LacI"/>
    <property type="match status" value="1"/>
</dbReference>
<dbReference type="SMART" id="SM00354">
    <property type="entry name" value="HTH_LACI"/>
    <property type="match status" value="1"/>
</dbReference>
<dbReference type="SUPFAM" id="SSF47413">
    <property type="entry name" value="lambda repressor-like DNA-binding domains"/>
    <property type="match status" value="1"/>
</dbReference>
<keyword evidence="6" id="KW-1185">Reference proteome</keyword>
<dbReference type="InterPro" id="IPR028082">
    <property type="entry name" value="Peripla_BP_I"/>
</dbReference>
<dbReference type="EMBL" id="CACRYJ010000030">
    <property type="protein sequence ID" value="VZO37069.1"/>
    <property type="molecule type" value="Genomic_DNA"/>
</dbReference>
<dbReference type="InterPro" id="IPR000843">
    <property type="entry name" value="HTH_LacI"/>
</dbReference>
<comment type="caution">
    <text evidence="5">The sequence shown here is derived from an EMBL/GenBank/DDBJ whole genome shotgun (WGS) entry which is preliminary data.</text>
</comment>
<keyword evidence="1" id="KW-0805">Transcription regulation</keyword>
<dbReference type="Pfam" id="PF13377">
    <property type="entry name" value="Peripla_BP_3"/>
    <property type="match status" value="1"/>
</dbReference>
<dbReference type="PROSITE" id="PS50932">
    <property type="entry name" value="HTH_LACI_2"/>
    <property type="match status" value="1"/>
</dbReference>
<keyword evidence="3" id="KW-0804">Transcription</keyword>
<name>A0A7M4DJ70_9MICO</name>
<evidence type="ECO:0000259" key="4">
    <source>
        <dbReference type="PROSITE" id="PS50932"/>
    </source>
</evidence>
<evidence type="ECO:0000256" key="1">
    <source>
        <dbReference type="ARBA" id="ARBA00023015"/>
    </source>
</evidence>
<evidence type="ECO:0000313" key="6">
    <source>
        <dbReference type="Proteomes" id="UP000419743"/>
    </source>
</evidence>
<evidence type="ECO:0000256" key="2">
    <source>
        <dbReference type="ARBA" id="ARBA00023125"/>
    </source>
</evidence>
<dbReference type="Gene3D" id="3.40.50.2300">
    <property type="match status" value="2"/>
</dbReference>
<gene>
    <name evidence="5" type="primary">cytR_6</name>
    <name evidence="5" type="ORF">HALOF300_02176</name>
</gene>
<organism evidence="5 6">
    <name type="scientific">Occultella aeris</name>
    <dbReference type="NCBI Taxonomy" id="2761496"/>
    <lineage>
        <taxon>Bacteria</taxon>
        <taxon>Bacillati</taxon>
        <taxon>Actinomycetota</taxon>
        <taxon>Actinomycetes</taxon>
        <taxon>Micrococcales</taxon>
        <taxon>Ruaniaceae</taxon>
        <taxon>Occultella</taxon>
    </lineage>
</organism>
<accession>A0A7M4DJ70</accession>
<dbReference type="RefSeq" id="WP_231955243.1">
    <property type="nucleotide sequence ID" value="NZ_CACRYJ010000030.1"/>
</dbReference>